<evidence type="ECO:0000313" key="5">
    <source>
        <dbReference type="EMBL" id="KFQ26509.1"/>
    </source>
</evidence>
<accession>A0A091QI10</accession>
<gene>
    <name evidence="5" type="ORF">N332_03144</name>
</gene>
<evidence type="ECO:0000259" key="4">
    <source>
        <dbReference type="Pfam" id="PF14988"/>
    </source>
</evidence>
<feature type="compositionally biased region" description="Basic and acidic residues" evidence="3">
    <location>
        <begin position="8"/>
        <end position="31"/>
    </location>
</feature>
<evidence type="ECO:0000313" key="6">
    <source>
        <dbReference type="Proteomes" id="UP000053369"/>
    </source>
</evidence>
<evidence type="ECO:0000256" key="1">
    <source>
        <dbReference type="ARBA" id="ARBA00023054"/>
    </source>
</evidence>
<feature type="coiled-coil region" evidence="2">
    <location>
        <begin position="58"/>
        <end position="85"/>
    </location>
</feature>
<feature type="region of interest" description="Disordered" evidence="3">
    <location>
        <begin position="1"/>
        <end position="34"/>
    </location>
</feature>
<dbReference type="EMBL" id="KK797680">
    <property type="protein sequence ID" value="KFQ26509.1"/>
    <property type="molecule type" value="Genomic_DNA"/>
</dbReference>
<reference evidence="5 6" key="1">
    <citation type="submission" date="2014-04" db="EMBL/GenBank/DDBJ databases">
        <title>Genome evolution of avian class.</title>
        <authorList>
            <person name="Zhang G."/>
            <person name="Li C."/>
        </authorList>
    </citation>
    <scope>NUCLEOTIDE SEQUENCE [LARGE SCALE GENOMIC DNA]</scope>
    <source>
        <strain evidence="5">BGI_N332</strain>
    </source>
</reference>
<keyword evidence="1 2" id="KW-0175">Coiled coil</keyword>
<dbReference type="PANTHER" id="PTHR14845">
    <property type="entry name" value="COILED-COIL DOMAIN-CONTAINING 166"/>
    <property type="match status" value="1"/>
</dbReference>
<feature type="coiled-coil region" evidence="2">
    <location>
        <begin position="119"/>
        <end position="174"/>
    </location>
</feature>
<name>A0A091QI10_9AVES</name>
<evidence type="ECO:0000256" key="3">
    <source>
        <dbReference type="SAM" id="MobiDB-lite"/>
    </source>
</evidence>
<feature type="domain" description="DUF4515" evidence="4">
    <location>
        <begin position="85"/>
        <end position="211"/>
    </location>
</feature>
<feature type="non-terminal residue" evidence="5">
    <location>
        <position position="228"/>
    </location>
</feature>
<protein>
    <submittedName>
        <fullName evidence="5">Coiled-coil domain-containing protein 166</fullName>
    </submittedName>
</protein>
<evidence type="ECO:0000256" key="2">
    <source>
        <dbReference type="SAM" id="Coils"/>
    </source>
</evidence>
<sequence>MAPKTKQTKRDITSTGKDKQGARTKNGDKSKGISNMEMLAQERKLYLQNEYKILTEHMNTYTRMLEHYLQENRLLEKEAQQNQEDSNFYLSYITNHSWKCENLIITLNDQYHMNLSQVRKEQEKTISRYTEKEKELRDKLTSLETKCDLISKEVEDLQSVKDELEQKKKVKALEKELLATKVQHADQVHEVERKFLRAKADCETEFQQKTQVLTKTAEAAAVQSLIQY</sequence>
<proteinExistence type="predicted"/>
<dbReference type="Pfam" id="PF14988">
    <property type="entry name" value="DUF4515"/>
    <property type="match status" value="1"/>
</dbReference>
<keyword evidence="6" id="KW-1185">Reference proteome</keyword>
<dbReference type="Proteomes" id="UP000053369">
    <property type="component" value="Unassembled WGS sequence"/>
</dbReference>
<dbReference type="AlphaFoldDB" id="A0A091QI10"/>
<organism evidence="5 6">
    <name type="scientific">Mesitornis unicolor</name>
    <name type="common">brown roatelo</name>
    <dbReference type="NCBI Taxonomy" id="54374"/>
    <lineage>
        <taxon>Eukaryota</taxon>
        <taxon>Metazoa</taxon>
        <taxon>Chordata</taxon>
        <taxon>Craniata</taxon>
        <taxon>Vertebrata</taxon>
        <taxon>Euteleostomi</taxon>
        <taxon>Archelosauria</taxon>
        <taxon>Archosauria</taxon>
        <taxon>Dinosauria</taxon>
        <taxon>Saurischia</taxon>
        <taxon>Theropoda</taxon>
        <taxon>Coelurosauria</taxon>
        <taxon>Aves</taxon>
        <taxon>Neognathae</taxon>
        <taxon>Neoaves</taxon>
        <taxon>Columbimorphae</taxon>
        <taxon>Mesitornithiformes</taxon>
        <taxon>Mesitornithidae</taxon>
        <taxon>Mesitornis</taxon>
    </lineage>
</organism>
<dbReference type="InterPro" id="IPR032777">
    <property type="entry name" value="DUF4515"/>
</dbReference>
<dbReference type="PANTHER" id="PTHR14845:SF0">
    <property type="entry name" value="DUF4515 DOMAIN-CONTAINING PROTEIN"/>
    <property type="match status" value="1"/>
</dbReference>